<dbReference type="Proteomes" id="UP001432180">
    <property type="component" value="Chromosome"/>
</dbReference>
<dbReference type="EMBL" id="CP121472">
    <property type="protein sequence ID" value="WPL19436.1"/>
    <property type="molecule type" value="Genomic_DNA"/>
</dbReference>
<dbReference type="RefSeq" id="WP_328985180.1">
    <property type="nucleotide sequence ID" value="NZ_CP121472.1"/>
</dbReference>
<evidence type="ECO:0000313" key="1">
    <source>
        <dbReference type="EMBL" id="WPL19436.1"/>
    </source>
</evidence>
<keyword evidence="2" id="KW-1185">Reference proteome</keyword>
<sequence>MSLLASLKSDVEGYETEVLAGAERRLAAPGLLAVIMELNGSGARYGFDEDVLHQSLLQRGFQTCRYEPGERRLRPLHGQRSGQGNTLYVRDPERLAERVSTARSFQLRTGVAV</sequence>
<dbReference type="SUPFAM" id="SSF53335">
    <property type="entry name" value="S-adenosyl-L-methionine-dependent methyltransferases"/>
    <property type="match status" value="1"/>
</dbReference>
<evidence type="ECO:0008006" key="3">
    <source>
        <dbReference type="Google" id="ProtNLM"/>
    </source>
</evidence>
<proteinExistence type="predicted"/>
<evidence type="ECO:0000313" key="2">
    <source>
        <dbReference type="Proteomes" id="UP001432180"/>
    </source>
</evidence>
<gene>
    <name evidence="1" type="ORF">Thiowin_04559</name>
</gene>
<dbReference type="InterPro" id="IPR029063">
    <property type="entry name" value="SAM-dependent_MTases_sf"/>
</dbReference>
<name>A0ABZ0SHL8_9GAMM</name>
<protein>
    <recommendedName>
        <fullName evidence="3">Methyltransferase FkbM domain-containing protein</fullName>
    </recommendedName>
</protein>
<organism evidence="1 2">
    <name type="scientific">Thiorhodovibrio winogradskyi</name>
    <dbReference type="NCBI Taxonomy" id="77007"/>
    <lineage>
        <taxon>Bacteria</taxon>
        <taxon>Pseudomonadati</taxon>
        <taxon>Pseudomonadota</taxon>
        <taxon>Gammaproteobacteria</taxon>
        <taxon>Chromatiales</taxon>
        <taxon>Chromatiaceae</taxon>
        <taxon>Thiorhodovibrio</taxon>
    </lineage>
</organism>
<reference evidence="1 2" key="1">
    <citation type="journal article" date="2023" name="Microorganisms">
        <title>Thiorhodovibrio frisius and Trv. litoralis spp. nov., Two Novel Members from a Clade of Fastidious Purple Sulfur Bacteria That Exhibit Unique Red-Shifted Light-Harvesting Capabilities.</title>
        <authorList>
            <person name="Methner A."/>
            <person name="Kuzyk S.B."/>
            <person name="Petersen J."/>
            <person name="Bauer S."/>
            <person name="Brinkmann H."/>
            <person name="Sichau K."/>
            <person name="Wanner G."/>
            <person name="Wolf J."/>
            <person name="Neumann-Schaal M."/>
            <person name="Henke P."/>
            <person name="Tank M."/>
            <person name="Sproer C."/>
            <person name="Bunk B."/>
            <person name="Overmann J."/>
        </authorList>
    </citation>
    <scope>NUCLEOTIDE SEQUENCE [LARGE SCALE GENOMIC DNA]</scope>
    <source>
        <strain evidence="1 2">DSM 6702</strain>
    </source>
</reference>
<accession>A0ABZ0SHL8</accession>